<evidence type="ECO:0000313" key="1">
    <source>
        <dbReference type="EMBL" id="GBG34442.1"/>
    </source>
</evidence>
<reference evidence="1 2" key="1">
    <citation type="submission" date="2017-12" db="EMBL/GenBank/DDBJ databases">
        <title>Sequencing, de novo assembly and annotation of complete genome of a new Thraustochytrid species, strain FCC1311.</title>
        <authorList>
            <person name="Sedici K."/>
            <person name="Godart F."/>
            <person name="Aiese Cigliano R."/>
            <person name="Sanseverino W."/>
            <person name="Barakat M."/>
            <person name="Ortet P."/>
            <person name="Marechal E."/>
            <person name="Cagnac O."/>
            <person name="Amato A."/>
        </authorList>
    </citation>
    <scope>NUCLEOTIDE SEQUENCE [LARGE SCALE GENOMIC DNA]</scope>
</reference>
<dbReference type="Gene3D" id="1.10.287.370">
    <property type="match status" value="1"/>
</dbReference>
<accession>A0A2R5GUA6</accession>
<dbReference type="Proteomes" id="UP000241890">
    <property type="component" value="Unassembled WGS sequence"/>
</dbReference>
<dbReference type="Pfam" id="PF02996">
    <property type="entry name" value="Prefoldin"/>
    <property type="match status" value="1"/>
</dbReference>
<dbReference type="InParanoid" id="A0A2R5GUA6"/>
<organism evidence="1 2">
    <name type="scientific">Hondaea fermentalgiana</name>
    <dbReference type="NCBI Taxonomy" id="2315210"/>
    <lineage>
        <taxon>Eukaryota</taxon>
        <taxon>Sar</taxon>
        <taxon>Stramenopiles</taxon>
        <taxon>Bigyra</taxon>
        <taxon>Labyrinthulomycetes</taxon>
        <taxon>Thraustochytrida</taxon>
        <taxon>Thraustochytriidae</taxon>
        <taxon>Hondaea</taxon>
    </lineage>
</organism>
<proteinExistence type="predicted"/>
<evidence type="ECO:0000313" key="2">
    <source>
        <dbReference type="Proteomes" id="UP000241890"/>
    </source>
</evidence>
<name>A0A2R5GUA6_9STRA</name>
<comment type="caution">
    <text evidence="1">The sequence shown here is derived from an EMBL/GenBank/DDBJ whole genome shotgun (WGS) entry which is preliminary data.</text>
</comment>
<protein>
    <submittedName>
        <fullName evidence="1">Protein UXT-like</fullName>
    </submittedName>
</protein>
<sequence length="164" mass="17905">MEASEAAEGSADAELEAEIEANEDLVVQTKVLIERERLRKKEQQQQEKNKKSGEAVFDRSVDCRPEALVDLGCGVFSKARLDTPDRLSVCIGAGVYVDLALEEVEAVVNRRISLLREELSNWMKKRGEVHGHALVLQEAQQILQYVSGLSADGLASLGAGGDGR</sequence>
<dbReference type="InterPro" id="IPR009053">
    <property type="entry name" value="Prefoldin"/>
</dbReference>
<dbReference type="EMBL" id="BEYU01000195">
    <property type="protein sequence ID" value="GBG34442.1"/>
    <property type="molecule type" value="Genomic_DNA"/>
</dbReference>
<dbReference type="InterPro" id="IPR004127">
    <property type="entry name" value="Prefoldin_subunit_alpha"/>
</dbReference>
<gene>
    <name evidence="1" type="ORF">FCC1311_106662</name>
</gene>
<dbReference type="SUPFAM" id="SSF46579">
    <property type="entry name" value="Prefoldin"/>
    <property type="match status" value="1"/>
</dbReference>
<keyword evidence="2" id="KW-1185">Reference proteome</keyword>
<dbReference type="AlphaFoldDB" id="A0A2R5GUA6"/>